<dbReference type="InterPro" id="IPR011989">
    <property type="entry name" value="ARM-like"/>
</dbReference>
<feature type="region of interest" description="Disordered" evidence="3">
    <location>
        <begin position="428"/>
        <end position="450"/>
    </location>
</feature>
<dbReference type="AlphaFoldDB" id="A0A177AZX8"/>
<feature type="compositionally biased region" description="Basic and acidic residues" evidence="3">
    <location>
        <begin position="428"/>
        <end position="438"/>
    </location>
</feature>
<evidence type="ECO:0000313" key="4">
    <source>
        <dbReference type="EMBL" id="OAF66734.1"/>
    </source>
</evidence>
<evidence type="ECO:0000313" key="5">
    <source>
        <dbReference type="Proteomes" id="UP000078046"/>
    </source>
</evidence>
<gene>
    <name evidence="4" type="ORF">A3Q56_05335</name>
</gene>
<dbReference type="InterPro" id="IPR016024">
    <property type="entry name" value="ARM-type_fold"/>
</dbReference>
<feature type="region of interest" description="Disordered" evidence="3">
    <location>
        <begin position="1"/>
        <end position="24"/>
    </location>
</feature>
<dbReference type="PANTHER" id="PTHR10257:SF5">
    <property type="entry name" value="WIDERBORST, ISOFORM H"/>
    <property type="match status" value="1"/>
</dbReference>
<sequence length="450" mass="53373">MSKSDQNSKFSIKSTKKKAQSSSNPKILEENYDKYTFDNTPIFKDVQPSQYEALFIKKMKLCSVCYNFNDQFSNLKEKEQKRCTLTELVEHITTNHNVLTECVYTEIIVMISANIFRPLTCSESPDYDPEEDDPNLDLAWPHLQITYEFLLRFLECNDFQPSIAKRYFDHKFIINLMDLFNTEDPREREFLKTVLHRLYGKFLSFRAYIRKQVNYTFLRFVYENEKFNGISELLEILGSIINGFALPLKSEHKVFLYRILIPLHKARGLSAFHPQLTYCIVQFIEKDPTLFRCVIESILKIWPKTNSSKEVMFLSELEEIIDVIEPSEFKQCSSFLFKQISRCIGSYHFQVSERALNLWQNEYLVSLIEENVNEIMPIVFPSLHKISKDHWNQTIVLLVYNVQKSFIDMNKRLFEELTANYKNTITNEKKKEKERREAWAQLQMKTQPKN</sequence>
<dbReference type="SUPFAM" id="SSF48371">
    <property type="entry name" value="ARM repeat"/>
    <property type="match status" value="1"/>
</dbReference>
<dbReference type="OrthoDB" id="10264446at2759"/>
<reference evidence="4 5" key="1">
    <citation type="submission" date="2016-04" db="EMBL/GenBank/DDBJ databases">
        <title>The genome of Intoshia linei affirms orthonectids as highly simplified spiralians.</title>
        <authorList>
            <person name="Mikhailov K.V."/>
            <person name="Slusarev G.S."/>
            <person name="Nikitin M.A."/>
            <person name="Logacheva M.D."/>
            <person name="Penin A."/>
            <person name="Aleoshin V."/>
            <person name="Panchin Y.V."/>
        </authorList>
    </citation>
    <scope>NUCLEOTIDE SEQUENCE [LARGE SCALE GENOMIC DNA]</scope>
    <source>
        <strain evidence="4">Intl2013</strain>
        <tissue evidence="4">Whole animal</tissue>
    </source>
</reference>
<dbReference type="GO" id="GO:0007165">
    <property type="term" value="P:signal transduction"/>
    <property type="evidence" value="ECO:0007669"/>
    <property type="project" value="InterPro"/>
</dbReference>
<dbReference type="Pfam" id="PF01603">
    <property type="entry name" value="B56"/>
    <property type="match status" value="1"/>
</dbReference>
<dbReference type="GO" id="GO:0005634">
    <property type="term" value="C:nucleus"/>
    <property type="evidence" value="ECO:0007669"/>
    <property type="project" value="TreeGrafter"/>
</dbReference>
<dbReference type="Gene3D" id="1.25.10.10">
    <property type="entry name" value="Leucine-rich Repeat Variant"/>
    <property type="match status" value="1"/>
</dbReference>
<dbReference type="PIRSF" id="PIRSF028043">
    <property type="entry name" value="PP2A_B56"/>
    <property type="match status" value="1"/>
</dbReference>
<keyword evidence="5" id="KW-1185">Reference proteome</keyword>
<dbReference type="PANTHER" id="PTHR10257">
    <property type="entry name" value="SERINE/THREONINE PROTEIN PHOSPHATASE 2A PP2A REGULATORY SUBUNIT B"/>
    <property type="match status" value="1"/>
</dbReference>
<name>A0A177AZX8_9BILA</name>
<dbReference type="InterPro" id="IPR002554">
    <property type="entry name" value="PP2A_B56"/>
</dbReference>
<comment type="similarity">
    <text evidence="1">Belongs to the phosphatase 2A regulatory subunit B56 family.</text>
</comment>
<protein>
    <recommendedName>
        <fullName evidence="2">Serine/threonine protein phosphatase 2A regulatory subunit</fullName>
    </recommendedName>
</protein>
<dbReference type="GO" id="GO:0000159">
    <property type="term" value="C:protein phosphatase type 2A complex"/>
    <property type="evidence" value="ECO:0007669"/>
    <property type="project" value="UniProtKB-UniRule"/>
</dbReference>
<evidence type="ECO:0000256" key="3">
    <source>
        <dbReference type="SAM" id="MobiDB-lite"/>
    </source>
</evidence>
<organism evidence="4 5">
    <name type="scientific">Intoshia linei</name>
    <dbReference type="NCBI Taxonomy" id="1819745"/>
    <lineage>
        <taxon>Eukaryota</taxon>
        <taxon>Metazoa</taxon>
        <taxon>Spiralia</taxon>
        <taxon>Lophotrochozoa</taxon>
        <taxon>Mesozoa</taxon>
        <taxon>Orthonectida</taxon>
        <taxon>Rhopaluridae</taxon>
        <taxon>Intoshia</taxon>
    </lineage>
</organism>
<dbReference type="EMBL" id="LWCA01000842">
    <property type="protein sequence ID" value="OAF66734.1"/>
    <property type="molecule type" value="Genomic_DNA"/>
</dbReference>
<dbReference type="FunFam" id="1.25.10.10:FF:000010">
    <property type="entry name" value="Serine/threonine-protein phosphatase 2A 56 kDa regulatory subunit"/>
    <property type="match status" value="1"/>
</dbReference>
<proteinExistence type="inferred from homology"/>
<accession>A0A177AZX8</accession>
<evidence type="ECO:0000256" key="1">
    <source>
        <dbReference type="ARBA" id="ARBA00009745"/>
    </source>
</evidence>
<dbReference type="Proteomes" id="UP000078046">
    <property type="component" value="Unassembled WGS sequence"/>
</dbReference>
<evidence type="ECO:0000256" key="2">
    <source>
        <dbReference type="PIRNR" id="PIRNR028043"/>
    </source>
</evidence>
<feature type="compositionally biased region" description="Polar residues" evidence="3">
    <location>
        <begin position="1"/>
        <end position="13"/>
    </location>
</feature>
<dbReference type="GO" id="GO:0005829">
    <property type="term" value="C:cytosol"/>
    <property type="evidence" value="ECO:0007669"/>
    <property type="project" value="TreeGrafter"/>
</dbReference>
<dbReference type="GO" id="GO:0072542">
    <property type="term" value="F:protein phosphatase activator activity"/>
    <property type="evidence" value="ECO:0007669"/>
    <property type="project" value="TreeGrafter"/>
</dbReference>
<comment type="caution">
    <text evidence="4">The sequence shown here is derived from an EMBL/GenBank/DDBJ whole genome shotgun (WGS) entry which is preliminary data.</text>
</comment>